<sequence length="333" mass="36461">MFAYIARRLFQAALVVVVISIITFIISYVMPQWFGEDLAATYAGKAANPATFAAIGHALGFDKPLVVQYWDYFSGIFTGRTFVNGSVSLDCPAPCLGYSYITNELVWPKLIADFPVTLSLAVGAAVLWLFFGVLGGVVAALNKGKLADRSIIVVALAGISMPVNFTALVVALLVQYQFHFIDQIQYVPITQDPWNWALNIFWPCLTLAFISAAAYTRITRSTMLDTLNEDYVRTARAKGLPERVVVGKHAMRAIYTPIITMFGLDFGYLLGGAVVTEKIFGFHGIGFDAVDAIFRADIPVVMGVTLMASFFIVLANLIVDLLYGVLDPRVRLA</sequence>
<keyword evidence="2 7" id="KW-0813">Transport</keyword>
<dbReference type="PROSITE" id="PS50928">
    <property type="entry name" value="ABC_TM1"/>
    <property type="match status" value="1"/>
</dbReference>
<protein>
    <submittedName>
        <fullName evidence="9">ABC transporter permease</fullName>
    </submittedName>
</protein>
<dbReference type="InterPro" id="IPR000515">
    <property type="entry name" value="MetI-like"/>
</dbReference>
<dbReference type="AlphaFoldDB" id="A0A8J7WJC8"/>
<proteinExistence type="inferred from homology"/>
<comment type="subcellular location">
    <subcellularLocation>
        <location evidence="1 7">Cell membrane</location>
        <topology evidence="1 7">Multi-pass membrane protein</topology>
    </subcellularLocation>
</comment>
<dbReference type="Gene3D" id="1.10.3720.10">
    <property type="entry name" value="MetI-like"/>
    <property type="match status" value="1"/>
</dbReference>
<keyword evidence="10" id="KW-1185">Reference proteome</keyword>
<feature type="transmembrane region" description="Helical" evidence="7">
    <location>
        <begin position="300"/>
        <end position="326"/>
    </location>
</feature>
<feature type="domain" description="ABC transmembrane type-1" evidence="8">
    <location>
        <begin position="114"/>
        <end position="323"/>
    </location>
</feature>
<evidence type="ECO:0000256" key="7">
    <source>
        <dbReference type="RuleBase" id="RU363032"/>
    </source>
</evidence>
<dbReference type="PANTHER" id="PTHR43163:SF6">
    <property type="entry name" value="DIPEPTIDE TRANSPORT SYSTEM PERMEASE PROTEIN DPPB-RELATED"/>
    <property type="match status" value="1"/>
</dbReference>
<evidence type="ECO:0000256" key="5">
    <source>
        <dbReference type="ARBA" id="ARBA00022989"/>
    </source>
</evidence>
<dbReference type="SUPFAM" id="SSF161098">
    <property type="entry name" value="MetI-like"/>
    <property type="match status" value="1"/>
</dbReference>
<feature type="transmembrane region" description="Helical" evidence="7">
    <location>
        <begin position="196"/>
        <end position="215"/>
    </location>
</feature>
<evidence type="ECO:0000256" key="1">
    <source>
        <dbReference type="ARBA" id="ARBA00004651"/>
    </source>
</evidence>
<dbReference type="InterPro" id="IPR045621">
    <property type="entry name" value="BPD_transp_1_N"/>
</dbReference>
<dbReference type="RefSeq" id="WP_211466890.1">
    <property type="nucleotide sequence ID" value="NZ_JAGSXH010000024.1"/>
</dbReference>
<evidence type="ECO:0000256" key="2">
    <source>
        <dbReference type="ARBA" id="ARBA00022448"/>
    </source>
</evidence>
<evidence type="ECO:0000313" key="10">
    <source>
        <dbReference type="Proteomes" id="UP000677913"/>
    </source>
</evidence>
<keyword evidence="4 7" id="KW-0812">Transmembrane</keyword>
<keyword evidence="6 7" id="KW-0472">Membrane</keyword>
<dbReference type="Pfam" id="PF19300">
    <property type="entry name" value="BPD_transp_1_N"/>
    <property type="match status" value="1"/>
</dbReference>
<dbReference type="PANTHER" id="PTHR43163">
    <property type="entry name" value="DIPEPTIDE TRANSPORT SYSTEM PERMEASE PROTEIN DPPB-RELATED"/>
    <property type="match status" value="1"/>
</dbReference>
<dbReference type="CDD" id="cd06261">
    <property type="entry name" value="TM_PBP2"/>
    <property type="match status" value="1"/>
</dbReference>
<evidence type="ECO:0000256" key="4">
    <source>
        <dbReference type="ARBA" id="ARBA00022692"/>
    </source>
</evidence>
<dbReference type="GO" id="GO:0005886">
    <property type="term" value="C:plasma membrane"/>
    <property type="evidence" value="ECO:0007669"/>
    <property type="project" value="UniProtKB-SubCell"/>
</dbReference>
<evidence type="ECO:0000259" key="8">
    <source>
        <dbReference type="PROSITE" id="PS50928"/>
    </source>
</evidence>
<gene>
    <name evidence="9" type="ORF">KGA66_09660</name>
</gene>
<dbReference type="EMBL" id="JAGSXH010000024">
    <property type="protein sequence ID" value="MBS2963311.1"/>
    <property type="molecule type" value="Genomic_DNA"/>
</dbReference>
<name>A0A8J7WJC8_9ACTN</name>
<evidence type="ECO:0000256" key="6">
    <source>
        <dbReference type="ARBA" id="ARBA00023136"/>
    </source>
</evidence>
<comment type="caution">
    <text evidence="9">The sequence shown here is derived from an EMBL/GenBank/DDBJ whole genome shotgun (WGS) entry which is preliminary data.</text>
</comment>
<dbReference type="InterPro" id="IPR035906">
    <property type="entry name" value="MetI-like_sf"/>
</dbReference>
<accession>A0A8J7WJC8</accession>
<dbReference type="Proteomes" id="UP000677913">
    <property type="component" value="Unassembled WGS sequence"/>
</dbReference>
<comment type="similarity">
    <text evidence="7">Belongs to the binding-protein-dependent transport system permease family.</text>
</comment>
<keyword evidence="3" id="KW-1003">Cell membrane</keyword>
<dbReference type="Pfam" id="PF00528">
    <property type="entry name" value="BPD_transp_1"/>
    <property type="match status" value="1"/>
</dbReference>
<feature type="transmembrane region" description="Helical" evidence="7">
    <location>
        <begin position="258"/>
        <end position="280"/>
    </location>
</feature>
<evidence type="ECO:0000256" key="3">
    <source>
        <dbReference type="ARBA" id="ARBA00022475"/>
    </source>
</evidence>
<reference evidence="9" key="1">
    <citation type="submission" date="2021-04" db="EMBL/GenBank/DDBJ databases">
        <title>Genome based classification of Actinospica acidithermotolerans sp. nov., an actinobacterium isolated from an Indonesian hot spring.</title>
        <authorList>
            <person name="Kusuma A.B."/>
            <person name="Putra K.E."/>
            <person name="Nafisah S."/>
            <person name="Loh J."/>
            <person name="Nouioui I."/>
            <person name="Goodfellow M."/>
        </authorList>
    </citation>
    <scope>NUCLEOTIDE SEQUENCE</scope>
    <source>
        <strain evidence="9">DSM 45618</strain>
    </source>
</reference>
<feature type="transmembrane region" description="Helical" evidence="7">
    <location>
        <begin position="153"/>
        <end position="176"/>
    </location>
</feature>
<evidence type="ECO:0000313" key="9">
    <source>
        <dbReference type="EMBL" id="MBS2963311.1"/>
    </source>
</evidence>
<feature type="transmembrane region" description="Helical" evidence="7">
    <location>
        <begin position="12"/>
        <end position="30"/>
    </location>
</feature>
<keyword evidence="5 7" id="KW-1133">Transmembrane helix</keyword>
<organism evidence="9 10">
    <name type="scientific">Actinocrinis puniceicyclus</name>
    <dbReference type="NCBI Taxonomy" id="977794"/>
    <lineage>
        <taxon>Bacteria</taxon>
        <taxon>Bacillati</taxon>
        <taxon>Actinomycetota</taxon>
        <taxon>Actinomycetes</taxon>
        <taxon>Catenulisporales</taxon>
        <taxon>Actinospicaceae</taxon>
        <taxon>Actinocrinis</taxon>
    </lineage>
</organism>
<feature type="transmembrane region" description="Helical" evidence="7">
    <location>
        <begin position="116"/>
        <end position="141"/>
    </location>
</feature>
<dbReference type="GO" id="GO:0055085">
    <property type="term" value="P:transmembrane transport"/>
    <property type="evidence" value="ECO:0007669"/>
    <property type="project" value="InterPro"/>
</dbReference>